<dbReference type="AlphaFoldDB" id="A0A212FNS2"/>
<keyword evidence="2" id="KW-1185">Reference proteome</keyword>
<evidence type="ECO:0000313" key="1">
    <source>
        <dbReference type="EMBL" id="OWR55388.1"/>
    </source>
</evidence>
<evidence type="ECO:0000313" key="2">
    <source>
        <dbReference type="Proteomes" id="UP000007151"/>
    </source>
</evidence>
<dbReference type="InParanoid" id="A0A212FNS2"/>
<organism evidence="1 2">
    <name type="scientific">Danaus plexippus plexippus</name>
    <dbReference type="NCBI Taxonomy" id="278856"/>
    <lineage>
        <taxon>Eukaryota</taxon>
        <taxon>Metazoa</taxon>
        <taxon>Ecdysozoa</taxon>
        <taxon>Arthropoda</taxon>
        <taxon>Hexapoda</taxon>
        <taxon>Insecta</taxon>
        <taxon>Pterygota</taxon>
        <taxon>Neoptera</taxon>
        <taxon>Endopterygota</taxon>
        <taxon>Lepidoptera</taxon>
        <taxon>Glossata</taxon>
        <taxon>Ditrysia</taxon>
        <taxon>Papilionoidea</taxon>
        <taxon>Nymphalidae</taxon>
        <taxon>Danainae</taxon>
        <taxon>Danaini</taxon>
        <taxon>Danaina</taxon>
        <taxon>Danaus</taxon>
        <taxon>Danaus</taxon>
    </lineage>
</organism>
<dbReference type="PANTHER" id="PTHR22619">
    <property type="entry name" value="ZINC FINGER SWIM DOMAIN CONTAINING PROTEIN 4, 5, 6"/>
    <property type="match status" value="1"/>
</dbReference>
<gene>
    <name evidence="1" type="ORF">KGM_212890B</name>
</gene>
<name>A0A212FNS2_DANPL</name>
<comment type="caution">
    <text evidence="1">The sequence shown here is derived from an EMBL/GenBank/DDBJ whole genome shotgun (WGS) entry which is preliminary data.</text>
</comment>
<proteinExistence type="predicted"/>
<dbReference type="KEGG" id="dpl:KGM_212890B"/>
<protein>
    <submittedName>
        <fullName evidence="1">Uncharacterized protein</fullName>
    </submittedName>
</protein>
<dbReference type="Proteomes" id="UP000007151">
    <property type="component" value="Unassembled WGS sequence"/>
</dbReference>
<feature type="non-terminal residue" evidence="1">
    <location>
        <position position="1"/>
    </location>
</feature>
<sequence>VREMLRAQDSNGPRMLMLMTEQFLSDPRLLLWRNQNTPMTEKCRQLWEQLGTCHTH</sequence>
<dbReference type="STRING" id="278856.A0A212FNS2"/>
<accession>A0A212FNS2</accession>
<dbReference type="PANTHER" id="PTHR22619:SF0">
    <property type="entry name" value="ZINC FINGER SWIM DOMAIN-CONTAINING PROTEIN 6-LIKE PROTEIN"/>
    <property type="match status" value="1"/>
</dbReference>
<dbReference type="GO" id="GO:0031462">
    <property type="term" value="C:Cul2-RING ubiquitin ligase complex"/>
    <property type="evidence" value="ECO:0007669"/>
    <property type="project" value="TreeGrafter"/>
</dbReference>
<reference evidence="1 2" key="1">
    <citation type="journal article" date="2011" name="Cell">
        <title>The monarch butterfly genome yields insights into long-distance migration.</title>
        <authorList>
            <person name="Zhan S."/>
            <person name="Merlin C."/>
            <person name="Boore J.L."/>
            <person name="Reppert S.M."/>
        </authorList>
    </citation>
    <scope>NUCLEOTIDE SEQUENCE [LARGE SCALE GENOMIC DNA]</scope>
    <source>
        <strain evidence="1">F-2</strain>
    </source>
</reference>
<dbReference type="EMBL" id="AGBW02004605">
    <property type="protein sequence ID" value="OWR55388.1"/>
    <property type="molecule type" value="Genomic_DNA"/>
</dbReference>